<dbReference type="PANTHER" id="PTHR43370">
    <property type="entry name" value="SUGAR ABC TRANSPORTER INTEGRAL MEMBRANE PROTEIN-RELATED"/>
    <property type="match status" value="1"/>
</dbReference>
<protein>
    <submittedName>
        <fullName evidence="7">Unannotated protein</fullName>
    </submittedName>
</protein>
<evidence type="ECO:0000256" key="5">
    <source>
        <dbReference type="ARBA" id="ARBA00023136"/>
    </source>
</evidence>
<feature type="transmembrane region" description="Helical" evidence="6">
    <location>
        <begin position="161"/>
        <end position="181"/>
    </location>
</feature>
<keyword evidence="5 6" id="KW-0472">Membrane</keyword>
<keyword evidence="3 6" id="KW-0812">Transmembrane</keyword>
<dbReference type="CDD" id="cd06580">
    <property type="entry name" value="TM_PBP1_transp_TpRbsC_like"/>
    <property type="match status" value="1"/>
</dbReference>
<accession>A0A6J7ALQ3</accession>
<reference evidence="7" key="1">
    <citation type="submission" date="2020-05" db="EMBL/GenBank/DDBJ databases">
        <authorList>
            <person name="Chiriac C."/>
            <person name="Salcher M."/>
            <person name="Ghai R."/>
            <person name="Kavagutti S V."/>
        </authorList>
    </citation>
    <scope>NUCLEOTIDE SEQUENCE</scope>
</reference>
<feature type="transmembrane region" description="Helical" evidence="6">
    <location>
        <begin position="273"/>
        <end position="290"/>
    </location>
</feature>
<dbReference type="PANTHER" id="PTHR43370:SF1">
    <property type="entry name" value="GUANOSINE ABC TRANSPORTER PERMEASE PROTEIN NUPQ"/>
    <property type="match status" value="1"/>
</dbReference>
<comment type="subcellular location">
    <subcellularLocation>
        <location evidence="1">Cell membrane</location>
        <topology evidence="1">Multi-pass membrane protein</topology>
    </subcellularLocation>
</comment>
<evidence type="ECO:0000256" key="1">
    <source>
        <dbReference type="ARBA" id="ARBA00004651"/>
    </source>
</evidence>
<keyword evidence="2" id="KW-1003">Cell membrane</keyword>
<evidence type="ECO:0000256" key="3">
    <source>
        <dbReference type="ARBA" id="ARBA00022692"/>
    </source>
</evidence>
<organism evidence="7">
    <name type="scientific">freshwater metagenome</name>
    <dbReference type="NCBI Taxonomy" id="449393"/>
    <lineage>
        <taxon>unclassified sequences</taxon>
        <taxon>metagenomes</taxon>
        <taxon>ecological metagenomes</taxon>
    </lineage>
</organism>
<feature type="transmembrane region" description="Helical" evidence="6">
    <location>
        <begin position="36"/>
        <end position="60"/>
    </location>
</feature>
<dbReference type="AlphaFoldDB" id="A0A6J7ALQ3"/>
<gene>
    <name evidence="7" type="ORF">UFOPK3204_01335</name>
</gene>
<evidence type="ECO:0000256" key="6">
    <source>
        <dbReference type="SAM" id="Phobius"/>
    </source>
</evidence>
<evidence type="ECO:0000256" key="2">
    <source>
        <dbReference type="ARBA" id="ARBA00022475"/>
    </source>
</evidence>
<feature type="transmembrane region" description="Helical" evidence="6">
    <location>
        <begin position="187"/>
        <end position="209"/>
    </location>
</feature>
<dbReference type="GO" id="GO:0005886">
    <property type="term" value="C:plasma membrane"/>
    <property type="evidence" value="ECO:0007669"/>
    <property type="project" value="UniProtKB-SubCell"/>
</dbReference>
<feature type="transmembrane region" description="Helical" evidence="6">
    <location>
        <begin position="132"/>
        <end position="154"/>
    </location>
</feature>
<feature type="transmembrane region" description="Helical" evidence="6">
    <location>
        <begin position="216"/>
        <end position="239"/>
    </location>
</feature>
<feature type="transmembrane region" description="Helical" evidence="6">
    <location>
        <begin position="80"/>
        <end position="98"/>
    </location>
</feature>
<name>A0A6J7ALQ3_9ZZZZ</name>
<dbReference type="Pfam" id="PF02653">
    <property type="entry name" value="BPD_transp_2"/>
    <property type="match status" value="1"/>
</dbReference>
<feature type="transmembrane region" description="Helical" evidence="6">
    <location>
        <begin position="105"/>
        <end position="126"/>
    </location>
</feature>
<evidence type="ECO:0000313" key="7">
    <source>
        <dbReference type="EMBL" id="CAB4833825.1"/>
    </source>
</evidence>
<dbReference type="InterPro" id="IPR001851">
    <property type="entry name" value="ABC_transp_permease"/>
</dbReference>
<feature type="transmembrane region" description="Helical" evidence="6">
    <location>
        <begin position="320"/>
        <end position="343"/>
    </location>
</feature>
<keyword evidence="4 6" id="KW-1133">Transmembrane helix</keyword>
<proteinExistence type="predicted"/>
<sequence>MSTPPIDRQPIESYEVTGKRTKELTRRQIKKARITGIVMFALAAIVMFLLAPAAAGTSTFGLSFADETIQLPPLSVPSQGSLWVLAMVLGFLGATQFFRGFQSRTTVILGIAFAVFVFSIMVWATAGQEFSLISMLVSTIARATPIALGALSGILCERSGVVNIGIEGMLLGGAFTGVVMGSLLGGWVGLLAATLTGGVLALLLAVLAVNFRVDQIIIGVVINILVLGLTSFLTAQLLVKNPDLNNAPIFQALKIPVLGDIPIIGPMFFDQTIIVYGMFILIASVTFMLFRTRWGLRTRSVGENPKAADSLGIKVAKVRYLAVVYGGMVGGFAGAWFTLGTVGRFDEGMTGGRGFIGLAAMIVGGWNPIGAFFAALIFGFSDSMQQKFAVIETPIPGEFLAMAPYLVTIIIVAGLVGRARPPAADGQPYEKE</sequence>
<feature type="transmembrane region" description="Helical" evidence="6">
    <location>
        <begin position="399"/>
        <end position="419"/>
    </location>
</feature>
<feature type="transmembrane region" description="Helical" evidence="6">
    <location>
        <begin position="355"/>
        <end position="378"/>
    </location>
</feature>
<dbReference type="EMBL" id="CAFABK010000071">
    <property type="protein sequence ID" value="CAB4833825.1"/>
    <property type="molecule type" value="Genomic_DNA"/>
</dbReference>
<dbReference type="GO" id="GO:0022857">
    <property type="term" value="F:transmembrane transporter activity"/>
    <property type="evidence" value="ECO:0007669"/>
    <property type="project" value="InterPro"/>
</dbReference>
<evidence type="ECO:0000256" key="4">
    <source>
        <dbReference type="ARBA" id="ARBA00022989"/>
    </source>
</evidence>